<dbReference type="Proteomes" id="UP000054248">
    <property type="component" value="Unassembled WGS sequence"/>
</dbReference>
<dbReference type="GO" id="GO:0005634">
    <property type="term" value="C:nucleus"/>
    <property type="evidence" value="ECO:0007669"/>
    <property type="project" value="UniProtKB-SubCell"/>
</dbReference>
<gene>
    <name evidence="8" type="ORF">M407DRAFT_27692</name>
</gene>
<dbReference type="GO" id="GO:0006351">
    <property type="term" value="P:DNA-templated transcription"/>
    <property type="evidence" value="ECO:0007669"/>
    <property type="project" value="InterPro"/>
</dbReference>
<keyword evidence="3" id="KW-0805">Transcription regulation</keyword>
<keyword evidence="9" id="KW-1185">Reference proteome</keyword>
<dbReference type="InterPro" id="IPR050815">
    <property type="entry name" value="TF_fung"/>
</dbReference>
<evidence type="ECO:0000313" key="8">
    <source>
        <dbReference type="EMBL" id="KIO22818.1"/>
    </source>
</evidence>
<dbReference type="OrthoDB" id="39175at2759"/>
<evidence type="ECO:0000313" key="9">
    <source>
        <dbReference type="Proteomes" id="UP000054248"/>
    </source>
</evidence>
<feature type="region of interest" description="Disordered" evidence="6">
    <location>
        <begin position="91"/>
        <end position="127"/>
    </location>
</feature>
<keyword evidence="2" id="KW-0479">Metal-binding</keyword>
<evidence type="ECO:0000256" key="4">
    <source>
        <dbReference type="ARBA" id="ARBA00023163"/>
    </source>
</evidence>
<evidence type="ECO:0000259" key="7">
    <source>
        <dbReference type="SMART" id="SM00906"/>
    </source>
</evidence>
<dbReference type="PANTHER" id="PTHR47338:SF29">
    <property type="entry name" value="ZN(2)-C6 FUNGAL-TYPE DOMAIN-CONTAINING PROTEIN"/>
    <property type="match status" value="1"/>
</dbReference>
<evidence type="ECO:0000256" key="1">
    <source>
        <dbReference type="ARBA" id="ARBA00004123"/>
    </source>
</evidence>
<dbReference type="PANTHER" id="PTHR47338">
    <property type="entry name" value="ZN(II)2CYS6 TRANSCRIPTION FACTOR (EUROFUNG)-RELATED"/>
    <property type="match status" value="1"/>
</dbReference>
<keyword evidence="5" id="KW-0539">Nucleus</keyword>
<dbReference type="HOGENOM" id="CLU_009416_0_0_1"/>
<dbReference type="EMBL" id="KN823100">
    <property type="protein sequence ID" value="KIO22818.1"/>
    <property type="molecule type" value="Genomic_DNA"/>
</dbReference>
<evidence type="ECO:0000256" key="5">
    <source>
        <dbReference type="ARBA" id="ARBA00023242"/>
    </source>
</evidence>
<dbReference type="CDD" id="cd12148">
    <property type="entry name" value="fungal_TF_MHR"/>
    <property type="match status" value="1"/>
</dbReference>
<comment type="subcellular location">
    <subcellularLocation>
        <location evidence="1">Nucleus</location>
    </subcellularLocation>
</comment>
<sequence length="713" mass="77429">MTGSEFLSDGALPCGPCQRSHAYAVKSTPAVAAPEPECTYDDPDVIAEGPKGRIARLESEVAELRAYIQTTNDVLAKCTCGAARSLNLLSSSSNTNATSPSDRDSSPAASAPSISSPTKQPGTFSETPTTALLFSSVPPISSFLLPPSPWDTRKPPPLYLLDPLAPFVPGSPGTFDISTTVWPLNIPPPPVLFHLVETFFSSVPLASRLLHKPTFMLNIRQVPTSPDFPHVALLHAICGLAALYSPIINETRRDSSKDSGPAGSFNSGIVIRPDASEGVQGERYFPKNVEDVMDIGEDGFGASHIRWAAASVRVSLGRGDRLFQLLQTTLICTWYAYSTGMTIGTYTWIGSAIKLATSLGVNVANGFEPLSRLPPMMLSLLGLPRSHTEAETVRNVFWIAYGMERIYCGGTVWPLTMNDEDISQILPCRLADFNAGTYVPTQTRQCIFSENMILTHQPLMTDAWTLYIKATILISKVRSFNGRYRIKKVFSAQGLGGEAASFIGGSPTESQDFMILDQTISSFINGMPKAFREPVGTTVDPVLYMAHLLPFVAMIQLHDPHAKPELLNDPSAAQLLFATRGILDLIYKVCATSFDLLFLDHSCSFCWFVAGASIIRFLKVRMHQKDEGEVARLTQELGAVKFMLNNLGDRTVIGIRQIKLLEEIYVIEIGSGGPFTGAEPSLSDLIQREPSPSDGLSVLEDSGISFITAVLHS</sequence>
<proteinExistence type="predicted"/>
<feature type="domain" description="Xylanolytic transcriptional activator regulatory" evidence="7">
    <location>
        <begin position="345"/>
        <end position="433"/>
    </location>
</feature>
<protein>
    <recommendedName>
        <fullName evidence="7">Xylanolytic transcriptional activator regulatory domain-containing protein</fullName>
    </recommendedName>
</protein>
<accession>A0A0C3KN97</accession>
<dbReference type="GO" id="GO:0000981">
    <property type="term" value="F:DNA-binding transcription factor activity, RNA polymerase II-specific"/>
    <property type="evidence" value="ECO:0007669"/>
    <property type="project" value="InterPro"/>
</dbReference>
<evidence type="ECO:0000256" key="2">
    <source>
        <dbReference type="ARBA" id="ARBA00022723"/>
    </source>
</evidence>
<dbReference type="GO" id="GO:0008270">
    <property type="term" value="F:zinc ion binding"/>
    <property type="evidence" value="ECO:0007669"/>
    <property type="project" value="InterPro"/>
</dbReference>
<reference evidence="9" key="2">
    <citation type="submission" date="2015-01" db="EMBL/GenBank/DDBJ databases">
        <title>Evolutionary Origins and Diversification of the Mycorrhizal Mutualists.</title>
        <authorList>
            <consortium name="DOE Joint Genome Institute"/>
            <consortium name="Mycorrhizal Genomics Consortium"/>
            <person name="Kohler A."/>
            <person name="Kuo A."/>
            <person name="Nagy L.G."/>
            <person name="Floudas D."/>
            <person name="Copeland A."/>
            <person name="Barry K.W."/>
            <person name="Cichocki N."/>
            <person name="Veneault-Fourrey C."/>
            <person name="LaButti K."/>
            <person name="Lindquist E.A."/>
            <person name="Lipzen A."/>
            <person name="Lundell T."/>
            <person name="Morin E."/>
            <person name="Murat C."/>
            <person name="Riley R."/>
            <person name="Ohm R."/>
            <person name="Sun H."/>
            <person name="Tunlid A."/>
            <person name="Henrissat B."/>
            <person name="Grigoriev I.V."/>
            <person name="Hibbett D.S."/>
            <person name="Martin F."/>
        </authorList>
    </citation>
    <scope>NUCLEOTIDE SEQUENCE [LARGE SCALE GENOMIC DNA]</scope>
    <source>
        <strain evidence="9">MUT 4182</strain>
    </source>
</reference>
<feature type="compositionally biased region" description="Low complexity" evidence="6">
    <location>
        <begin position="91"/>
        <end position="118"/>
    </location>
</feature>
<reference evidence="8 9" key="1">
    <citation type="submission" date="2014-04" db="EMBL/GenBank/DDBJ databases">
        <authorList>
            <consortium name="DOE Joint Genome Institute"/>
            <person name="Kuo A."/>
            <person name="Girlanda M."/>
            <person name="Perotto S."/>
            <person name="Kohler A."/>
            <person name="Nagy L.G."/>
            <person name="Floudas D."/>
            <person name="Copeland A."/>
            <person name="Barry K.W."/>
            <person name="Cichocki N."/>
            <person name="Veneault-Fourrey C."/>
            <person name="LaButti K."/>
            <person name="Lindquist E.A."/>
            <person name="Lipzen A."/>
            <person name="Lundell T."/>
            <person name="Morin E."/>
            <person name="Murat C."/>
            <person name="Sun H."/>
            <person name="Tunlid A."/>
            <person name="Henrissat B."/>
            <person name="Grigoriev I.V."/>
            <person name="Hibbett D.S."/>
            <person name="Martin F."/>
            <person name="Nordberg H.P."/>
            <person name="Cantor M.N."/>
            <person name="Hua S.X."/>
        </authorList>
    </citation>
    <scope>NUCLEOTIDE SEQUENCE [LARGE SCALE GENOMIC DNA]</scope>
    <source>
        <strain evidence="8 9">MUT 4182</strain>
    </source>
</reference>
<dbReference type="GO" id="GO:0003677">
    <property type="term" value="F:DNA binding"/>
    <property type="evidence" value="ECO:0007669"/>
    <property type="project" value="InterPro"/>
</dbReference>
<organism evidence="8 9">
    <name type="scientific">Tulasnella calospora MUT 4182</name>
    <dbReference type="NCBI Taxonomy" id="1051891"/>
    <lineage>
        <taxon>Eukaryota</taxon>
        <taxon>Fungi</taxon>
        <taxon>Dikarya</taxon>
        <taxon>Basidiomycota</taxon>
        <taxon>Agaricomycotina</taxon>
        <taxon>Agaricomycetes</taxon>
        <taxon>Cantharellales</taxon>
        <taxon>Tulasnellaceae</taxon>
        <taxon>Tulasnella</taxon>
    </lineage>
</organism>
<dbReference type="AlphaFoldDB" id="A0A0C3KN97"/>
<dbReference type="SMART" id="SM00906">
    <property type="entry name" value="Fungal_trans"/>
    <property type="match status" value="1"/>
</dbReference>
<dbReference type="Pfam" id="PF04082">
    <property type="entry name" value="Fungal_trans"/>
    <property type="match status" value="1"/>
</dbReference>
<dbReference type="InterPro" id="IPR007219">
    <property type="entry name" value="XnlR_reg_dom"/>
</dbReference>
<evidence type="ECO:0000256" key="6">
    <source>
        <dbReference type="SAM" id="MobiDB-lite"/>
    </source>
</evidence>
<evidence type="ECO:0000256" key="3">
    <source>
        <dbReference type="ARBA" id="ARBA00023015"/>
    </source>
</evidence>
<name>A0A0C3KN97_9AGAM</name>
<keyword evidence="4" id="KW-0804">Transcription</keyword>